<evidence type="ECO:0000256" key="3">
    <source>
        <dbReference type="ARBA" id="ARBA00023125"/>
    </source>
</evidence>
<keyword evidence="8" id="KW-1185">Reference proteome</keyword>
<dbReference type="PANTHER" id="PTHR30537">
    <property type="entry name" value="HTH-TYPE TRANSCRIPTIONAL REGULATOR"/>
    <property type="match status" value="1"/>
</dbReference>
<gene>
    <name evidence="7" type="ORF">NBRC116591_26930</name>
</gene>
<dbReference type="PANTHER" id="PTHR30537:SF72">
    <property type="entry name" value="LYSR FAMILY TRANSCRIPTIONAL REGULATOR"/>
    <property type="match status" value="1"/>
</dbReference>
<reference evidence="7 8" key="1">
    <citation type="submission" date="2024-04" db="EMBL/GenBank/DDBJ databases">
        <title>Draft genome sequence of Sessilibacter corallicola NBRC 116591.</title>
        <authorList>
            <person name="Miyakawa T."/>
            <person name="Kusuya Y."/>
            <person name="Miura T."/>
        </authorList>
    </citation>
    <scope>NUCLEOTIDE SEQUENCE [LARGE SCALE GENOMIC DNA]</scope>
    <source>
        <strain evidence="7 8">KU-00831-HH</strain>
    </source>
</reference>
<comment type="similarity">
    <text evidence="1">Belongs to the LysR transcriptional regulatory family.</text>
</comment>
<keyword evidence="2" id="KW-0805">Transcription regulation</keyword>
<dbReference type="InterPro" id="IPR000847">
    <property type="entry name" value="LysR_HTH_N"/>
</dbReference>
<dbReference type="InterPro" id="IPR036388">
    <property type="entry name" value="WH-like_DNA-bd_sf"/>
</dbReference>
<evidence type="ECO:0000259" key="6">
    <source>
        <dbReference type="PROSITE" id="PS50931"/>
    </source>
</evidence>
<accession>A0ABQ0AB52</accession>
<name>A0ABQ0AB52_9GAMM</name>
<dbReference type="EMBL" id="BAABWN010000008">
    <property type="protein sequence ID" value="GAA6168882.1"/>
    <property type="molecule type" value="Genomic_DNA"/>
</dbReference>
<dbReference type="InterPro" id="IPR058163">
    <property type="entry name" value="LysR-type_TF_proteobact-type"/>
</dbReference>
<dbReference type="Gene3D" id="1.10.10.10">
    <property type="entry name" value="Winged helix-like DNA-binding domain superfamily/Winged helix DNA-binding domain"/>
    <property type="match status" value="1"/>
</dbReference>
<proteinExistence type="inferred from homology"/>
<dbReference type="Gene3D" id="3.40.190.290">
    <property type="match status" value="1"/>
</dbReference>
<evidence type="ECO:0000256" key="4">
    <source>
        <dbReference type="ARBA" id="ARBA00023163"/>
    </source>
</evidence>
<organism evidence="7 8">
    <name type="scientific">Sessilibacter corallicola</name>
    <dbReference type="NCBI Taxonomy" id="2904075"/>
    <lineage>
        <taxon>Bacteria</taxon>
        <taxon>Pseudomonadati</taxon>
        <taxon>Pseudomonadota</taxon>
        <taxon>Gammaproteobacteria</taxon>
        <taxon>Cellvibrionales</taxon>
        <taxon>Cellvibrionaceae</taxon>
        <taxon>Sessilibacter</taxon>
    </lineage>
</organism>
<dbReference type="PROSITE" id="PS50931">
    <property type="entry name" value="HTH_LYSR"/>
    <property type="match status" value="1"/>
</dbReference>
<feature type="coiled-coil region" evidence="5">
    <location>
        <begin position="66"/>
        <end position="93"/>
    </location>
</feature>
<dbReference type="CDD" id="cd08422">
    <property type="entry name" value="PBP2_CrgA_like"/>
    <property type="match status" value="1"/>
</dbReference>
<feature type="domain" description="HTH lysR-type" evidence="6">
    <location>
        <begin position="1"/>
        <end position="59"/>
    </location>
</feature>
<keyword evidence="3" id="KW-0238">DNA-binding</keyword>
<sequence>MDKLKALKYFVLTCEKGSFTSVAKIFGTDSSTISKAISRLETEIGFQLFIRSTRQLKLSHSGEQYLEIARRLLDELEQCEVELSKKLKSLSGNLRLNVPISYGRLYIQPLLKKFSEKYPKIKVEIHYDDAYVDIIEQGFDLSIRSGSVQDSQLISKRLTPMDMLICASPEYISKTSTPINISQFDNHDWITFRYRQTGKLHPVIYRNKTEEVSYFPKSRYIVSDGEALAELCADGLGLTQIPHFIANKWIKCGAIVPVLPAYTSPTMGIYVLYPNRQLPNRVRAFIDFLNSWLRSNDEYCDRMWTDSLKIHYV</sequence>
<keyword evidence="4" id="KW-0804">Transcription</keyword>
<keyword evidence="5" id="KW-0175">Coiled coil</keyword>
<dbReference type="SUPFAM" id="SSF46785">
    <property type="entry name" value="Winged helix' DNA-binding domain"/>
    <property type="match status" value="1"/>
</dbReference>
<dbReference type="InterPro" id="IPR005119">
    <property type="entry name" value="LysR_subst-bd"/>
</dbReference>
<evidence type="ECO:0000256" key="1">
    <source>
        <dbReference type="ARBA" id="ARBA00009437"/>
    </source>
</evidence>
<dbReference type="RefSeq" id="WP_353303579.1">
    <property type="nucleotide sequence ID" value="NZ_BAABWN010000008.1"/>
</dbReference>
<evidence type="ECO:0000256" key="2">
    <source>
        <dbReference type="ARBA" id="ARBA00023015"/>
    </source>
</evidence>
<comment type="caution">
    <text evidence="7">The sequence shown here is derived from an EMBL/GenBank/DDBJ whole genome shotgun (WGS) entry which is preliminary data.</text>
</comment>
<dbReference type="Proteomes" id="UP001465153">
    <property type="component" value="Unassembled WGS sequence"/>
</dbReference>
<dbReference type="InterPro" id="IPR036390">
    <property type="entry name" value="WH_DNA-bd_sf"/>
</dbReference>
<dbReference type="Pfam" id="PF00126">
    <property type="entry name" value="HTH_1"/>
    <property type="match status" value="1"/>
</dbReference>
<evidence type="ECO:0000313" key="7">
    <source>
        <dbReference type="EMBL" id="GAA6168882.1"/>
    </source>
</evidence>
<protein>
    <submittedName>
        <fullName evidence="7">LysR family transcriptional regulator</fullName>
    </submittedName>
</protein>
<evidence type="ECO:0000256" key="5">
    <source>
        <dbReference type="SAM" id="Coils"/>
    </source>
</evidence>
<evidence type="ECO:0000313" key="8">
    <source>
        <dbReference type="Proteomes" id="UP001465153"/>
    </source>
</evidence>
<dbReference type="Pfam" id="PF03466">
    <property type="entry name" value="LysR_substrate"/>
    <property type="match status" value="1"/>
</dbReference>
<dbReference type="SUPFAM" id="SSF53850">
    <property type="entry name" value="Periplasmic binding protein-like II"/>
    <property type="match status" value="1"/>
</dbReference>